<dbReference type="AlphaFoldDB" id="A0A1Y5I1Y6"/>
<evidence type="ECO:0000313" key="2">
    <source>
        <dbReference type="Proteomes" id="UP000227088"/>
    </source>
</evidence>
<protein>
    <recommendedName>
        <fullName evidence="3">Sulfotransferase family protein</fullName>
    </recommendedName>
</protein>
<dbReference type="Gene3D" id="3.40.50.300">
    <property type="entry name" value="P-loop containing nucleotide triphosphate hydrolases"/>
    <property type="match status" value="1"/>
</dbReference>
<gene>
    <name evidence="1" type="ORF">A9R00_02045</name>
</gene>
<organism evidence="1 2">
    <name type="scientific">Oleispira antarctica</name>
    <dbReference type="NCBI Taxonomy" id="188908"/>
    <lineage>
        <taxon>Bacteria</taxon>
        <taxon>Pseudomonadati</taxon>
        <taxon>Pseudomonadota</taxon>
        <taxon>Gammaproteobacteria</taxon>
        <taxon>Oceanospirillales</taxon>
        <taxon>Oceanospirillaceae</taxon>
        <taxon>Oleispira</taxon>
    </lineage>
</organism>
<reference evidence="2" key="1">
    <citation type="journal article" date="2017" name="Proc. Natl. Acad. Sci. U.S.A.">
        <title>Simulation of Deepwater Horizon oil plume reveals substrate specialization within a complex community of hydrocarbon degraders.</title>
        <authorList>
            <person name="Hu P."/>
            <person name="Dubinsky E.A."/>
            <person name="Probst A.J."/>
            <person name="Wang J."/>
            <person name="Sieber C.M.K."/>
            <person name="Tom L.M."/>
            <person name="Gardinali P."/>
            <person name="Banfield J.F."/>
            <person name="Atlas R.M."/>
            <person name="Andersen G.L."/>
        </authorList>
    </citation>
    <scope>NUCLEOTIDE SEQUENCE [LARGE SCALE GENOMIC DNA]</scope>
</reference>
<dbReference type="EMBL" id="MABE01000122">
    <property type="protein sequence ID" value="OUS41222.1"/>
    <property type="molecule type" value="Genomic_DNA"/>
</dbReference>
<comment type="caution">
    <text evidence="1">The sequence shown here is derived from an EMBL/GenBank/DDBJ whole genome shotgun (WGS) entry which is preliminary data.</text>
</comment>
<dbReference type="SUPFAM" id="SSF52540">
    <property type="entry name" value="P-loop containing nucleoside triphosphate hydrolases"/>
    <property type="match status" value="1"/>
</dbReference>
<accession>A0A1Y5I1Y6</accession>
<dbReference type="InterPro" id="IPR027417">
    <property type="entry name" value="P-loop_NTPase"/>
</dbReference>
<proteinExistence type="predicted"/>
<evidence type="ECO:0008006" key="3">
    <source>
        <dbReference type="Google" id="ProtNLM"/>
    </source>
</evidence>
<name>A0A1Y5I1Y6_OLEAN</name>
<sequence>MSKIIILGMNRTGTKLASYLIAKSFNLHNIFLEPFTWDKGINANLSDNWKPQQTLRQRSPIAQKEHERLKIISNKSESSPWLNNLFNEQSWEVIKFIEIGRHDLYYKYNENAFFISLIREPVDFLKSINGMAPARNAVIEQWQRLQNEEGYCDPLPDANSYLDHELADCARAYFILYNQLQTFSPKNGMTLNYKELTSKTPPLRPVAQYLNSTLTSLTTIPLLGSSTKKTLKTSEINYINEKLMPVYERFLN</sequence>
<evidence type="ECO:0000313" key="1">
    <source>
        <dbReference type="EMBL" id="OUS41222.1"/>
    </source>
</evidence>
<dbReference type="Proteomes" id="UP000227088">
    <property type="component" value="Unassembled WGS sequence"/>
</dbReference>